<dbReference type="InterPro" id="IPR016161">
    <property type="entry name" value="Ald_DH/histidinol_DH"/>
</dbReference>
<sequence length="527" mass="55000">VTRRYLKEAGRPLNVVDPEVGRRVAELLVALEAGGEEAAVSLAAEFDGWNGPIEVTADEIASATGSLPSTVIDDIAFAHRHIRDFASAQRDSMVEFAVELSPGLVAGQHLVPVEVAGCYVPAGRFAHVASALMSVTTATVAGVDQVFVASPARPDRGGVHPAILHAAHLAGADRVLGLGGVQGIGALAYGLFTGRPADVIVGPGNSLVAEAKRQLFGRVGIDVVAGPTESMVVADGTADPATVATDLIGQAEHGPDSPVWLVTTSADLAAEVARLAQVHAEDLPDPARSSAVAAWRDHGEVIVVESRDEAVAVCDEYAPEHLQVMAADPDWWRARLRNYGSLFLGERTNVTFGDKTSGPNHILPTGRAARYSGGLNVHRFVKQLTWQEMTPEAATAHGPVAARISRLEGMEGHARSADLRVAAPTGPAGTGDLPRIGLDFTDQPSIPGAGIRRANELMASGRLFRYGETGSQDSDVAGLEAEFADLVSRRYCVAFNSCGASLAAALMAVGVEPGEPVLMNAFTLAPV</sequence>
<dbReference type="GO" id="GO:0004399">
    <property type="term" value="F:histidinol dehydrogenase activity"/>
    <property type="evidence" value="ECO:0007669"/>
    <property type="project" value="TreeGrafter"/>
</dbReference>
<dbReference type="NCBIfam" id="TIGR00069">
    <property type="entry name" value="hisD"/>
    <property type="match status" value="1"/>
</dbReference>
<dbReference type="FunFam" id="3.40.50.1980:FF:000001">
    <property type="entry name" value="Histidinol dehydrogenase"/>
    <property type="match status" value="1"/>
</dbReference>
<accession>A0A382DGH4</accession>
<dbReference type="GO" id="GO:0051287">
    <property type="term" value="F:NAD binding"/>
    <property type="evidence" value="ECO:0007669"/>
    <property type="project" value="InterPro"/>
</dbReference>
<name>A0A382DGH4_9ZZZZ</name>
<dbReference type="PANTHER" id="PTHR21256:SF14">
    <property type="entry name" value="HISTIDINOL DEHYDROGENASE"/>
    <property type="match status" value="1"/>
</dbReference>
<dbReference type="Pfam" id="PF00815">
    <property type="entry name" value="Histidinol_dh"/>
    <property type="match status" value="1"/>
</dbReference>
<feature type="non-terminal residue" evidence="5">
    <location>
        <position position="1"/>
    </location>
</feature>
<dbReference type="PANTHER" id="PTHR21256">
    <property type="entry name" value="HISTIDINOL DEHYDROGENASE HDH"/>
    <property type="match status" value="1"/>
</dbReference>
<evidence type="ECO:0008006" key="6">
    <source>
        <dbReference type="Google" id="ProtNLM"/>
    </source>
</evidence>
<gene>
    <name evidence="5" type="ORF">METZ01_LOCUS190444</name>
</gene>
<dbReference type="PRINTS" id="PR00083">
    <property type="entry name" value="HOLDHDRGNASE"/>
</dbReference>
<reference evidence="5" key="1">
    <citation type="submission" date="2018-05" db="EMBL/GenBank/DDBJ databases">
        <authorList>
            <person name="Lanie J.A."/>
            <person name="Ng W.-L."/>
            <person name="Kazmierczak K.M."/>
            <person name="Andrzejewski T.M."/>
            <person name="Davidsen T.M."/>
            <person name="Wayne K.J."/>
            <person name="Tettelin H."/>
            <person name="Glass J.I."/>
            <person name="Rusch D."/>
            <person name="Podicherti R."/>
            <person name="Tsui H.-C.T."/>
            <person name="Winkler M.E."/>
        </authorList>
    </citation>
    <scope>NUCLEOTIDE SEQUENCE</scope>
</reference>
<evidence type="ECO:0000313" key="5">
    <source>
        <dbReference type="EMBL" id="SVB37590.1"/>
    </source>
</evidence>
<dbReference type="AlphaFoldDB" id="A0A382DGH4"/>
<keyword evidence="3" id="KW-0862">Zinc</keyword>
<evidence type="ECO:0000256" key="4">
    <source>
        <dbReference type="ARBA" id="ARBA00023002"/>
    </source>
</evidence>
<dbReference type="InterPro" id="IPR001692">
    <property type="entry name" value="Histidinol_DH_CS"/>
</dbReference>
<evidence type="ECO:0000256" key="2">
    <source>
        <dbReference type="ARBA" id="ARBA00022723"/>
    </source>
</evidence>
<dbReference type="InterPro" id="IPR012131">
    <property type="entry name" value="Hstdl_DH"/>
</dbReference>
<dbReference type="InterPro" id="IPR000653">
    <property type="entry name" value="DegT/StrS_aminotransferase"/>
</dbReference>
<comment type="cofactor">
    <cofactor evidence="1">
        <name>Zn(2+)</name>
        <dbReference type="ChEBI" id="CHEBI:29105"/>
    </cofactor>
</comment>
<keyword evidence="2" id="KW-0479">Metal-binding</keyword>
<dbReference type="CDD" id="cd06572">
    <property type="entry name" value="Histidinol_dh"/>
    <property type="match status" value="1"/>
</dbReference>
<dbReference type="InterPro" id="IPR015424">
    <property type="entry name" value="PyrdxlP-dep_Trfase"/>
</dbReference>
<dbReference type="InterPro" id="IPR015421">
    <property type="entry name" value="PyrdxlP-dep_Trfase_major"/>
</dbReference>
<evidence type="ECO:0000256" key="1">
    <source>
        <dbReference type="ARBA" id="ARBA00001947"/>
    </source>
</evidence>
<dbReference type="SUPFAM" id="SSF53383">
    <property type="entry name" value="PLP-dependent transferases"/>
    <property type="match status" value="1"/>
</dbReference>
<dbReference type="EMBL" id="UINC01039301">
    <property type="protein sequence ID" value="SVB37590.1"/>
    <property type="molecule type" value="Genomic_DNA"/>
</dbReference>
<dbReference type="SUPFAM" id="SSF53720">
    <property type="entry name" value="ALDH-like"/>
    <property type="match status" value="1"/>
</dbReference>
<protein>
    <recommendedName>
        <fullName evidence="6">Histidinol dehydrogenase</fullName>
    </recommendedName>
</protein>
<dbReference type="Gene3D" id="3.40.50.1980">
    <property type="entry name" value="Nitrogenase molybdenum iron protein domain"/>
    <property type="match status" value="2"/>
</dbReference>
<evidence type="ECO:0000256" key="3">
    <source>
        <dbReference type="ARBA" id="ARBA00022833"/>
    </source>
</evidence>
<dbReference type="GO" id="GO:0005829">
    <property type="term" value="C:cytosol"/>
    <property type="evidence" value="ECO:0007669"/>
    <property type="project" value="TreeGrafter"/>
</dbReference>
<dbReference type="Gene3D" id="1.20.5.1300">
    <property type="match status" value="1"/>
</dbReference>
<dbReference type="PROSITE" id="PS00611">
    <property type="entry name" value="HISOL_DEHYDROGENASE"/>
    <property type="match status" value="1"/>
</dbReference>
<dbReference type="GO" id="GO:0000105">
    <property type="term" value="P:L-histidine biosynthetic process"/>
    <property type="evidence" value="ECO:0007669"/>
    <property type="project" value="UniProtKB-ARBA"/>
</dbReference>
<keyword evidence="4" id="KW-0560">Oxidoreductase</keyword>
<dbReference type="Gene3D" id="3.40.640.10">
    <property type="entry name" value="Type I PLP-dependent aspartate aminotransferase-like (Major domain)"/>
    <property type="match status" value="1"/>
</dbReference>
<proteinExistence type="predicted"/>
<dbReference type="GO" id="GO:0046872">
    <property type="term" value="F:metal ion binding"/>
    <property type="evidence" value="ECO:0007669"/>
    <property type="project" value="UniProtKB-KW"/>
</dbReference>
<organism evidence="5">
    <name type="scientific">marine metagenome</name>
    <dbReference type="NCBI Taxonomy" id="408172"/>
    <lineage>
        <taxon>unclassified sequences</taxon>
        <taxon>metagenomes</taxon>
        <taxon>ecological metagenomes</taxon>
    </lineage>
</organism>
<feature type="non-terminal residue" evidence="5">
    <location>
        <position position="527"/>
    </location>
</feature>
<dbReference type="Pfam" id="PF01041">
    <property type="entry name" value="DegT_DnrJ_EryC1"/>
    <property type="match status" value="1"/>
</dbReference>